<dbReference type="GO" id="GO:0005576">
    <property type="term" value="C:extracellular region"/>
    <property type="evidence" value="ECO:0007669"/>
    <property type="project" value="TreeGrafter"/>
</dbReference>
<dbReference type="PANTHER" id="PTHR31297">
    <property type="entry name" value="GLUCAN ENDO-1,6-BETA-GLUCOSIDASE B"/>
    <property type="match status" value="1"/>
</dbReference>
<dbReference type="GO" id="GO:0009251">
    <property type="term" value="P:glucan catabolic process"/>
    <property type="evidence" value="ECO:0007669"/>
    <property type="project" value="TreeGrafter"/>
</dbReference>
<gene>
    <name evidence="6" type="ORF">AWN73_08410</name>
</gene>
<dbReference type="InterPro" id="IPR017853">
    <property type="entry name" value="GH"/>
</dbReference>
<dbReference type="Pfam" id="PF14200">
    <property type="entry name" value="RicinB_lectin_2"/>
    <property type="match status" value="1"/>
</dbReference>
<feature type="domain" description="Ricin B lectin" evidence="5">
    <location>
        <begin position="440"/>
        <end position="576"/>
    </location>
</feature>
<dbReference type="SUPFAM" id="SSF50370">
    <property type="entry name" value="Ricin B-like lectins"/>
    <property type="match status" value="1"/>
</dbReference>
<proteinExistence type="inferred from homology"/>
<reference evidence="6 7" key="1">
    <citation type="submission" date="2016-01" db="EMBL/GenBank/DDBJ databases">
        <title>Characterization of the Clostridium difficile lineages that are prevalent in Hong Kong and China.</title>
        <authorList>
            <person name="Kwok J.S.-L."/>
            <person name="Lam W.-Y."/>
            <person name="Ip M."/>
            <person name="Chan T.-F."/>
            <person name="Hawkey P.M."/>
            <person name="Tsui S.K.-W."/>
        </authorList>
    </citation>
    <scope>NUCLEOTIDE SEQUENCE [LARGE SCALE GENOMIC DNA]</scope>
    <source>
        <strain evidence="6 7">300064</strain>
    </source>
</reference>
<dbReference type="Pfam" id="PF00150">
    <property type="entry name" value="Cellulase"/>
    <property type="match status" value="1"/>
</dbReference>
<dbReference type="Gene3D" id="2.80.10.50">
    <property type="match status" value="3"/>
</dbReference>
<evidence type="ECO:0000256" key="2">
    <source>
        <dbReference type="ARBA" id="ARBA00023295"/>
    </source>
</evidence>
<dbReference type="SUPFAM" id="SSF51445">
    <property type="entry name" value="(Trans)glycosidases"/>
    <property type="match status" value="1"/>
</dbReference>
<evidence type="ECO:0000313" key="6">
    <source>
        <dbReference type="EMBL" id="PPV17330.1"/>
    </source>
</evidence>
<dbReference type="EMBL" id="LRDH01000035">
    <property type="protein sequence ID" value="PPV17330.1"/>
    <property type="molecule type" value="Genomic_DNA"/>
</dbReference>
<dbReference type="InterPro" id="IPR000772">
    <property type="entry name" value="Ricin_B_lectin"/>
</dbReference>
<dbReference type="PROSITE" id="PS50231">
    <property type="entry name" value="RICIN_B_LECTIN"/>
    <property type="match status" value="1"/>
</dbReference>
<comment type="caution">
    <text evidence="6">The sequence shown here is derived from an EMBL/GenBank/DDBJ whole genome shotgun (WGS) entry which is preliminary data.</text>
</comment>
<keyword evidence="4" id="KW-0732">Signal</keyword>
<dbReference type="RefSeq" id="WP_043663956.1">
    <property type="nucleotide sequence ID" value="NZ_JSEG01000009.1"/>
</dbReference>
<dbReference type="InterPro" id="IPR001547">
    <property type="entry name" value="Glyco_hydro_5"/>
</dbReference>
<protein>
    <recommendedName>
        <fullName evidence="5">Ricin B lectin domain-containing protein</fullName>
    </recommendedName>
</protein>
<evidence type="ECO:0000259" key="5">
    <source>
        <dbReference type="SMART" id="SM00458"/>
    </source>
</evidence>
<accession>A0A2S7FE64</accession>
<dbReference type="AlphaFoldDB" id="A0A2S7FE64"/>
<dbReference type="GO" id="GO:0009986">
    <property type="term" value="C:cell surface"/>
    <property type="evidence" value="ECO:0007669"/>
    <property type="project" value="TreeGrafter"/>
</dbReference>
<sequence>MLKLEKVSFLKTQLKRTLAFLGMCMVIGLAMTSNSAFAVSPSGRQITDKDFLSVSNGELKNKNGTTVSLRGVNAGAWLIQESWMCPVNGQDRAWANLDTINALKNRGFSDQQIQKLFDSYQDNWFTTTDLDNLEKMNINLVRVPFWYRNFMSDENGTWITGNDLDNNPGIKRLDWIIEECGKRGMYVILDCHGAPGGQSMDHCCGTLMKNELYDSTKNRQILADLWTKIASRYKGNPIVAAYDILNEPQNNGGYSGQNSWAPGSSTALEKTFSVYDEMYKVIRSVDKDHVITMEAIWDRNCLPDPKKYGWTNLMYQMHIYDTSKSGVDQRVEDLKYYKSNYGVASYAGEFNCDSYEEYAMNKFNEEGISWSTWAYKGSKQNSENGWFLYYNNLPAADSTSDSYDTILNKWGTQLNTRNFKTNTYLADLIKKHANDQIVSGKVYSILNKYSDKALDIDGFSKDNGANVQQWDYTGWENQAWKVESLSNGYYKITNINSGKVLDVADQSKENGGNIQQWDYTGAENQQWSITAVNGYYQIKNRYSGKVLDVAGPSKENGANIQQWDYTGGENQLFSLLSLN</sequence>
<dbReference type="InterPro" id="IPR050386">
    <property type="entry name" value="Glycosyl_hydrolase_5"/>
</dbReference>
<keyword evidence="1 3" id="KW-0378">Hydrolase</keyword>
<dbReference type="CDD" id="cd00161">
    <property type="entry name" value="beta-trefoil_Ricin-like"/>
    <property type="match status" value="1"/>
</dbReference>
<feature type="signal peptide" evidence="4">
    <location>
        <begin position="1"/>
        <end position="38"/>
    </location>
</feature>
<feature type="chain" id="PRO_5015770702" description="Ricin B lectin domain-containing protein" evidence="4">
    <location>
        <begin position="39"/>
        <end position="579"/>
    </location>
</feature>
<comment type="similarity">
    <text evidence="3">Belongs to the glycosyl hydrolase 5 (cellulase A) family.</text>
</comment>
<dbReference type="GO" id="GO:0008422">
    <property type="term" value="F:beta-glucosidase activity"/>
    <property type="evidence" value="ECO:0007669"/>
    <property type="project" value="TreeGrafter"/>
</dbReference>
<evidence type="ECO:0000256" key="1">
    <source>
        <dbReference type="ARBA" id="ARBA00022801"/>
    </source>
</evidence>
<dbReference type="PANTHER" id="PTHR31297:SF13">
    <property type="entry name" value="PUTATIVE-RELATED"/>
    <property type="match status" value="1"/>
</dbReference>
<dbReference type="SMART" id="SM00458">
    <property type="entry name" value="RICIN"/>
    <property type="match status" value="1"/>
</dbReference>
<dbReference type="Proteomes" id="UP000238081">
    <property type="component" value="Unassembled WGS sequence"/>
</dbReference>
<keyword evidence="2 3" id="KW-0326">Glycosidase</keyword>
<dbReference type="Gene3D" id="3.20.20.80">
    <property type="entry name" value="Glycosidases"/>
    <property type="match status" value="1"/>
</dbReference>
<evidence type="ECO:0000256" key="3">
    <source>
        <dbReference type="RuleBase" id="RU361153"/>
    </source>
</evidence>
<organism evidence="6 7">
    <name type="scientific">Clostridium butyricum</name>
    <dbReference type="NCBI Taxonomy" id="1492"/>
    <lineage>
        <taxon>Bacteria</taxon>
        <taxon>Bacillati</taxon>
        <taxon>Bacillota</taxon>
        <taxon>Clostridia</taxon>
        <taxon>Eubacteriales</taxon>
        <taxon>Clostridiaceae</taxon>
        <taxon>Clostridium</taxon>
    </lineage>
</organism>
<evidence type="ECO:0000256" key="4">
    <source>
        <dbReference type="SAM" id="SignalP"/>
    </source>
</evidence>
<dbReference type="InterPro" id="IPR035992">
    <property type="entry name" value="Ricin_B-like_lectins"/>
</dbReference>
<evidence type="ECO:0000313" key="7">
    <source>
        <dbReference type="Proteomes" id="UP000238081"/>
    </source>
</evidence>
<name>A0A2S7FE64_CLOBU</name>